<evidence type="ECO:0000256" key="2">
    <source>
        <dbReference type="ARBA" id="ARBA00013147"/>
    </source>
</evidence>
<dbReference type="InterPro" id="IPR002912">
    <property type="entry name" value="ACT_dom"/>
</dbReference>
<dbReference type="InterPro" id="IPR018528">
    <property type="entry name" value="Preph_deHydtase_CS"/>
</dbReference>
<gene>
    <name evidence="11" type="ORF">ENT37_11660</name>
</gene>
<evidence type="ECO:0000259" key="9">
    <source>
        <dbReference type="PROSITE" id="PS51171"/>
    </source>
</evidence>
<comment type="catalytic activity">
    <reaction evidence="8">
        <text>prephenate + H(+) = 3-phenylpyruvate + CO2 + H2O</text>
        <dbReference type="Rhea" id="RHEA:21648"/>
        <dbReference type="ChEBI" id="CHEBI:15377"/>
        <dbReference type="ChEBI" id="CHEBI:15378"/>
        <dbReference type="ChEBI" id="CHEBI:16526"/>
        <dbReference type="ChEBI" id="CHEBI:18005"/>
        <dbReference type="ChEBI" id="CHEBI:29934"/>
        <dbReference type="EC" id="4.2.1.51"/>
    </reaction>
</comment>
<feature type="domain" description="ACT" evidence="10">
    <location>
        <begin position="35"/>
        <end position="112"/>
    </location>
</feature>
<dbReference type="InterPro" id="IPR045865">
    <property type="entry name" value="ACT-like_dom_sf"/>
</dbReference>
<dbReference type="FunFam" id="3.30.70.260:FF:000012">
    <property type="entry name" value="Prephenate dehydratase"/>
    <property type="match status" value="1"/>
</dbReference>
<dbReference type="PROSITE" id="PS51671">
    <property type="entry name" value="ACT"/>
    <property type="match status" value="1"/>
</dbReference>
<evidence type="ECO:0000256" key="5">
    <source>
        <dbReference type="ARBA" id="ARBA00023141"/>
    </source>
</evidence>
<evidence type="ECO:0000256" key="1">
    <source>
        <dbReference type="ARBA" id="ARBA00004741"/>
    </source>
</evidence>
<feature type="domain" description="Prephenate dehydratase" evidence="9">
    <location>
        <begin position="1"/>
        <end position="23"/>
    </location>
</feature>
<dbReference type="Pfam" id="PF01842">
    <property type="entry name" value="ACT"/>
    <property type="match status" value="1"/>
</dbReference>
<comment type="pathway">
    <text evidence="1">Amino-acid biosynthesis; L-phenylalanine biosynthesis; phenylpyruvate from prephenate: step 1/1.</text>
</comment>
<keyword evidence="6" id="KW-0584">Phenylalanine biosynthesis</keyword>
<dbReference type="CDD" id="cd04905">
    <property type="entry name" value="ACT_CM-PDT"/>
    <property type="match status" value="1"/>
</dbReference>
<dbReference type="PANTHER" id="PTHR21022">
    <property type="entry name" value="PREPHENATE DEHYDRATASE P PROTEIN"/>
    <property type="match status" value="1"/>
</dbReference>
<keyword evidence="7" id="KW-0456">Lyase</keyword>
<dbReference type="Gene3D" id="3.30.70.260">
    <property type="match status" value="1"/>
</dbReference>
<dbReference type="PANTHER" id="PTHR21022:SF19">
    <property type="entry name" value="PREPHENATE DEHYDRATASE-RELATED"/>
    <property type="match status" value="1"/>
</dbReference>
<accession>A0A7C4PKD4</accession>
<keyword evidence="4" id="KW-0028">Amino-acid biosynthesis</keyword>
<proteinExistence type="predicted"/>
<dbReference type="UniPathway" id="UPA00121">
    <property type="reaction ID" value="UER00345"/>
</dbReference>
<evidence type="ECO:0000256" key="6">
    <source>
        <dbReference type="ARBA" id="ARBA00023222"/>
    </source>
</evidence>
<dbReference type="PROSITE" id="PS51171">
    <property type="entry name" value="PREPHENATE_DEHYDR_3"/>
    <property type="match status" value="1"/>
</dbReference>
<evidence type="ECO:0000259" key="10">
    <source>
        <dbReference type="PROSITE" id="PS51671"/>
    </source>
</evidence>
<evidence type="ECO:0000313" key="11">
    <source>
        <dbReference type="EMBL" id="HGS22507.1"/>
    </source>
</evidence>
<dbReference type="GO" id="GO:0009094">
    <property type="term" value="P:L-phenylalanine biosynthetic process"/>
    <property type="evidence" value="ECO:0007669"/>
    <property type="project" value="UniProtKB-UniPathway"/>
</dbReference>
<dbReference type="PROSITE" id="PS00858">
    <property type="entry name" value="PREPHENATE_DEHYDR_2"/>
    <property type="match status" value="1"/>
</dbReference>
<protein>
    <recommendedName>
        <fullName evidence="3">Prephenate dehydratase</fullName>
        <ecNumber evidence="2">4.2.1.51</ecNumber>
    </recommendedName>
</protein>
<evidence type="ECO:0000256" key="8">
    <source>
        <dbReference type="ARBA" id="ARBA00047848"/>
    </source>
</evidence>
<dbReference type="EMBL" id="DSYK01000578">
    <property type="protein sequence ID" value="HGS22507.1"/>
    <property type="molecule type" value="Genomic_DNA"/>
</dbReference>
<keyword evidence="5" id="KW-0057">Aromatic amino acid biosynthesis</keyword>
<evidence type="ECO:0000256" key="4">
    <source>
        <dbReference type="ARBA" id="ARBA00022605"/>
    </source>
</evidence>
<dbReference type="InterPro" id="IPR001086">
    <property type="entry name" value="Preph_deHydtase"/>
</dbReference>
<comment type="caution">
    <text evidence="11">The sequence shown here is derived from an EMBL/GenBank/DDBJ whole genome shotgun (WGS) entry which is preliminary data.</text>
</comment>
<dbReference type="AlphaFoldDB" id="A0A7C4PKD4"/>
<dbReference type="GO" id="GO:0005737">
    <property type="term" value="C:cytoplasm"/>
    <property type="evidence" value="ECO:0007669"/>
    <property type="project" value="TreeGrafter"/>
</dbReference>
<dbReference type="SUPFAM" id="SSF55021">
    <property type="entry name" value="ACT-like"/>
    <property type="match status" value="1"/>
</dbReference>
<name>A0A7C4PKD4_9CHLR</name>
<evidence type="ECO:0000256" key="3">
    <source>
        <dbReference type="ARBA" id="ARBA00021872"/>
    </source>
</evidence>
<dbReference type="GO" id="GO:0004664">
    <property type="term" value="F:prephenate dehydratase activity"/>
    <property type="evidence" value="ECO:0007669"/>
    <property type="project" value="UniProtKB-EC"/>
</dbReference>
<organism evidence="11">
    <name type="scientific">Anaerolinea thermolimosa</name>
    <dbReference type="NCBI Taxonomy" id="229919"/>
    <lineage>
        <taxon>Bacteria</taxon>
        <taxon>Bacillati</taxon>
        <taxon>Chloroflexota</taxon>
        <taxon>Anaerolineae</taxon>
        <taxon>Anaerolineales</taxon>
        <taxon>Anaerolineaceae</taxon>
        <taxon>Anaerolinea</taxon>
    </lineage>
</organism>
<evidence type="ECO:0000256" key="7">
    <source>
        <dbReference type="ARBA" id="ARBA00023239"/>
    </source>
</evidence>
<sequence>MEVLAEAIEDNPANFTRFLIVGRHPVSPGSDAKTSIVFSLDNRPGALYRAMSVFALRDIDLTKIESRPLAGKPWEYLFYIDFAGSTEETPVKNALANLAEFATFLRVLGSYPRFRG</sequence>
<dbReference type="EC" id="4.2.1.51" evidence="2"/>
<reference evidence="11" key="1">
    <citation type="journal article" date="2020" name="mSystems">
        <title>Genome- and Community-Level Interaction Insights into Carbon Utilization and Element Cycling Functions of Hydrothermarchaeota in Hydrothermal Sediment.</title>
        <authorList>
            <person name="Zhou Z."/>
            <person name="Liu Y."/>
            <person name="Xu W."/>
            <person name="Pan J."/>
            <person name="Luo Z.H."/>
            <person name="Li M."/>
        </authorList>
    </citation>
    <scope>NUCLEOTIDE SEQUENCE [LARGE SCALE GENOMIC DNA]</scope>
    <source>
        <strain evidence="11">SpSt-573</strain>
    </source>
</reference>